<dbReference type="InterPro" id="IPR050708">
    <property type="entry name" value="T6SS_VgrG/RHS"/>
</dbReference>
<evidence type="ECO:0000313" key="7">
    <source>
        <dbReference type="EMBL" id="PPU81258.1"/>
    </source>
</evidence>
<feature type="domain" description="Teneurin-like YD-shell" evidence="6">
    <location>
        <begin position="1225"/>
        <end position="1378"/>
    </location>
</feature>
<evidence type="ECO:0000259" key="4">
    <source>
        <dbReference type="Pfam" id="PF13205"/>
    </source>
</evidence>
<dbReference type="SUPFAM" id="SSF50965">
    <property type="entry name" value="Galactose oxidase, central domain"/>
    <property type="match status" value="1"/>
</dbReference>
<feature type="domain" description="Teneurin-like YD-shell" evidence="6">
    <location>
        <begin position="1396"/>
        <end position="1608"/>
    </location>
</feature>
<keyword evidence="1" id="KW-0732">Signal</keyword>
<gene>
    <name evidence="7" type="ORF">XsacCFBP4641_15355</name>
</gene>
<dbReference type="Pfam" id="PF20148">
    <property type="entry name" value="DUF6531"/>
    <property type="match status" value="1"/>
</dbReference>
<dbReference type="PANTHER" id="PTHR32305">
    <property type="match status" value="1"/>
</dbReference>
<dbReference type="InterPro" id="IPR056823">
    <property type="entry name" value="TEN-like_YD-shell"/>
</dbReference>
<organism evidence="7 8">
    <name type="scientific">Xanthomonas sacchari</name>
    <dbReference type="NCBI Taxonomy" id="56458"/>
    <lineage>
        <taxon>Bacteria</taxon>
        <taxon>Pseudomonadati</taxon>
        <taxon>Pseudomonadota</taxon>
        <taxon>Gammaproteobacteria</taxon>
        <taxon>Lysobacterales</taxon>
        <taxon>Lysobacteraceae</taxon>
        <taxon>Xanthomonas</taxon>
    </lineage>
</organism>
<dbReference type="InterPro" id="IPR006530">
    <property type="entry name" value="YD"/>
</dbReference>
<keyword evidence="2" id="KW-0677">Repeat</keyword>
<dbReference type="NCBIfam" id="TIGR01643">
    <property type="entry name" value="YD_repeat_2x"/>
    <property type="match status" value="9"/>
</dbReference>
<feature type="domain" description="SbsA Ig-like" evidence="4">
    <location>
        <begin position="240"/>
        <end position="327"/>
    </location>
</feature>
<reference evidence="7 8" key="1">
    <citation type="submission" date="2016-08" db="EMBL/GenBank/DDBJ databases">
        <authorList>
            <person name="Seilhamer J.J."/>
        </authorList>
    </citation>
    <scope>NUCLEOTIDE SEQUENCE [LARGE SCALE GENOMIC DNA]</scope>
    <source>
        <strain evidence="7 8">CFBP4641</strain>
    </source>
</reference>
<evidence type="ECO:0000256" key="2">
    <source>
        <dbReference type="ARBA" id="ARBA00022737"/>
    </source>
</evidence>
<evidence type="ECO:0000313" key="8">
    <source>
        <dbReference type="Proteomes" id="UP000247346"/>
    </source>
</evidence>
<dbReference type="Pfam" id="PF05593">
    <property type="entry name" value="RHS_repeat"/>
    <property type="match status" value="5"/>
</dbReference>
<dbReference type="Gene3D" id="2.120.10.80">
    <property type="entry name" value="Kelch-type beta propeller"/>
    <property type="match status" value="1"/>
</dbReference>
<evidence type="ECO:0000259" key="6">
    <source>
        <dbReference type="Pfam" id="PF25023"/>
    </source>
</evidence>
<dbReference type="EMBL" id="MDEK01000014">
    <property type="protein sequence ID" value="PPU81258.1"/>
    <property type="molecule type" value="Genomic_DNA"/>
</dbReference>
<dbReference type="InterPro" id="IPR031325">
    <property type="entry name" value="RHS_repeat"/>
</dbReference>
<dbReference type="Proteomes" id="UP000247346">
    <property type="component" value="Unassembled WGS sequence"/>
</dbReference>
<evidence type="ECO:0000256" key="3">
    <source>
        <dbReference type="SAM" id="MobiDB-lite"/>
    </source>
</evidence>
<dbReference type="InterPro" id="IPR011043">
    <property type="entry name" value="Gal_Oxase/kelch_b-propeller"/>
</dbReference>
<name>A0A2P5Z1D2_9XANT</name>
<feature type="region of interest" description="Disordered" evidence="3">
    <location>
        <begin position="667"/>
        <end position="688"/>
    </location>
</feature>
<dbReference type="Pfam" id="PF13205">
    <property type="entry name" value="Big_5"/>
    <property type="match status" value="1"/>
</dbReference>
<proteinExistence type="predicted"/>
<accession>A0A2P5Z1D2</accession>
<dbReference type="InterPro" id="IPR045351">
    <property type="entry name" value="DUF6531"/>
</dbReference>
<dbReference type="Gene3D" id="2.180.10.10">
    <property type="entry name" value="RHS repeat-associated core"/>
    <property type="match status" value="3"/>
</dbReference>
<evidence type="ECO:0000256" key="1">
    <source>
        <dbReference type="ARBA" id="ARBA00022729"/>
    </source>
</evidence>
<dbReference type="InterPro" id="IPR032812">
    <property type="entry name" value="SbsA_Ig"/>
</dbReference>
<feature type="domain" description="DUF6531" evidence="5">
    <location>
        <begin position="696"/>
        <end position="770"/>
    </location>
</feature>
<dbReference type="InterPro" id="IPR015915">
    <property type="entry name" value="Kelch-typ_b-propeller"/>
</dbReference>
<dbReference type="PANTHER" id="PTHR32305:SF15">
    <property type="entry name" value="PROTEIN RHSA-RELATED"/>
    <property type="match status" value="1"/>
</dbReference>
<dbReference type="SUPFAM" id="SSF49464">
    <property type="entry name" value="Carboxypeptidase regulatory domain-like"/>
    <property type="match status" value="1"/>
</dbReference>
<sequence length="1814" mass="194024">MERSEHMTWFNSAWKSVILGGVLGALASTAASQQLVWSTAAMPAVGVGAVPAVIGQWHTTALADGSELALAPDGRFLRHRVPGRRAREIALPSARIDASVTLLPSGRVLVWGGRDARGRLQDGGAWFDPTSLSVQPATGLSLRARYGHTATVLTDGRLLLAGGTGDGAGAQVWDEASDRAITLPADLPGGGNASSRLLADGRVALPASRSAQRITSDAVFDPLAGAFLPYPASIAEQPGAPRLAGSVPVQGAAGVAPTARLALRFSRPLHMPTLSARTVTLVGPEGRVAVRIAPVEQGRLLFVQPRQALFPDSHYTLMVEGARAASGDAVPLIALDFRTTAYDSNGNPVAHAMTTPTQAGAAPSVQMTGAGTSASCANDGVPCRAHGLLVDGVWYPGQDNTDSRWRIYGASQQPEHNARIARIAATFHVTMVRGRVVRVDQQPVAGVEVSIGKERALTDKNGWFTLFDVPAGHQELYVDGSTANTAGAEYGQFVVGTEVAAGRLNELGYLLHLPRIAARDKIRIPSPTVQDMVVGHPDIPGLQLRIPKGTVVLDRKGRLVTELAIVPTPVNRAPFPVTENHPMAFTVEPGGAQIRGLDPGANNGIQVYYPNYDGYAAGTQANFWMYDPRDGWRVYGKGTVSADGKHFVPEPGVALHQTMGGMYSVPSNDPPSEAGLPPDGHCCGTPGSGGVANAADPIDLKTGEFVHSETDLQIADVTALSLSRSYRPHDMKQREFGIGTASNWGYYLHNPGGTYDSLDLVLPTGAYIRFDRASGSGPRGEWRQAGSTTQYAGAVLQSVYDSDPLQPWGRGFRITLRDGSRMQFSSYMDTRLRWLEDRYGNRTTLLYDAGLVARIVSPSGRYIGLEYDTRNRVAAATDNAGNRWTYAYDSNGLLATVGYPDGGSKTYAYQTRTQNNALAQHRMQSITDARGKRVLLNEFEVVNGVSTGRVIKQTQADGGVFVIDYAHVDVGSTGVLVTSPDGSKRRVVFDGNSAYPKTDILAYGTDKQQTYSFERNVYGQVTASIDPLGRRTEYRYDAGGRPLQVTLLAGTTQARVSSLSYTSDGDLQSATDPLGRVTRLDYGANRCLTAVTDPGGRTARFACDGAGLPLSATNAIGQTIAFQYAGYDLAGMVDPLGRSTRFQYDSLGRVTGSRDDLGNATRQEYDALGRVSKAYDAAGNVTEFGYDKNGNVVAVLLPHGNGITYTYDERNRPLTRTDALGQSETWTYDTMDRVASYTDRKSQKKTFTYDVLGRLSVVTEADGRTQTFTYDAGNRRVALVDSAAGTLSWEYDLFDQVIKAITPQGNIVYEYDAAGRRTKMIAANQAALEYRYDDVDRLRGLLQGSETVAFDYDAADRLTETTLPNGVKTGYAYNTANQNTGIAWLKPDGTALGEIGYGYDQVGRLVAQTGSFAPQALPAARSGSFDDNNRQTQADGQALSYDANGNLVSDGVRTYVWNARDQLVEIKQGTASIASFGYDPLGRRVSKTEGGQTISYLYDGLDAVQETQGGAVNPILTGLGIDERYARNEASGRAYFLSDALGSTRALTNASGSLIQRYDYTPYGQTSQASAGTTNPYQYTGRERDASGLYYYRARYYSSSVGRFLSEDSIGLAGGVNPYAYVNGDPLSYRDPSGNCPMCLIPVVWGLIEIGLSIYDIYDTGKTLLDPCVGRGEKAASVGLLLVGMALPGGGYGAIGRKVSKKAIGFASGLADTAMSGMRGGGGHAIRHLEGVVIPNVGSLQSRVDAFKNIARPILENPTHTADWKIGATQGRAFLGNVGGHDVVIVVAKDGPLEGKVISSFIPDANQLKIILER</sequence>
<protein>
    <submittedName>
        <fullName evidence="7">Uncharacterized protein</fullName>
    </submittedName>
</protein>
<dbReference type="InterPro" id="IPR022385">
    <property type="entry name" value="Rhs_assc_core"/>
</dbReference>
<dbReference type="Pfam" id="PF25023">
    <property type="entry name" value="TEN_YD-shell"/>
    <property type="match status" value="2"/>
</dbReference>
<comment type="caution">
    <text evidence="7">The sequence shown here is derived from an EMBL/GenBank/DDBJ whole genome shotgun (WGS) entry which is preliminary data.</text>
</comment>
<dbReference type="InterPro" id="IPR008969">
    <property type="entry name" value="CarboxyPept-like_regulatory"/>
</dbReference>
<dbReference type="NCBIfam" id="TIGR03696">
    <property type="entry name" value="Rhs_assc_core"/>
    <property type="match status" value="1"/>
</dbReference>
<evidence type="ECO:0000259" key="5">
    <source>
        <dbReference type="Pfam" id="PF20148"/>
    </source>
</evidence>